<dbReference type="GO" id="GO:0006508">
    <property type="term" value="P:proteolysis"/>
    <property type="evidence" value="ECO:0007669"/>
    <property type="project" value="UniProtKB-KW"/>
</dbReference>
<reference evidence="9 10" key="1">
    <citation type="submission" date="2015-04" db="EMBL/GenBank/DDBJ databases">
        <title>The draft genome sequence of Erythrobacter luteus KA37.</title>
        <authorList>
            <person name="Zhuang L."/>
            <person name="Liu Y."/>
            <person name="Shao Z."/>
        </authorList>
    </citation>
    <scope>NUCLEOTIDE SEQUENCE [LARGE SCALE GENOMIC DNA]</scope>
    <source>
        <strain evidence="9 10">KA37</strain>
    </source>
</reference>
<proteinExistence type="inferred from homology"/>
<organism evidence="9 10">
    <name type="scientific">Aurantiacibacter luteus</name>
    <dbReference type="NCBI Taxonomy" id="1581420"/>
    <lineage>
        <taxon>Bacteria</taxon>
        <taxon>Pseudomonadati</taxon>
        <taxon>Pseudomonadota</taxon>
        <taxon>Alphaproteobacteria</taxon>
        <taxon>Sphingomonadales</taxon>
        <taxon>Erythrobacteraceae</taxon>
        <taxon>Aurantiacibacter</taxon>
    </lineage>
</organism>
<keyword evidence="3" id="KW-0732">Signal</keyword>
<dbReference type="PROSITE" id="PS51892">
    <property type="entry name" value="SUBTILASE"/>
    <property type="match status" value="1"/>
</dbReference>
<evidence type="ECO:0000313" key="10">
    <source>
        <dbReference type="Proteomes" id="UP000053464"/>
    </source>
</evidence>
<evidence type="ECO:0000313" key="9">
    <source>
        <dbReference type="EMBL" id="KLE34932.1"/>
    </source>
</evidence>
<evidence type="ECO:0000256" key="1">
    <source>
        <dbReference type="ARBA" id="ARBA00011073"/>
    </source>
</evidence>
<keyword evidence="10" id="KW-1185">Reference proteome</keyword>
<dbReference type="AlphaFoldDB" id="A0A0G9MVY0"/>
<dbReference type="Gene3D" id="3.40.50.200">
    <property type="entry name" value="Peptidase S8/S53 domain"/>
    <property type="match status" value="1"/>
</dbReference>
<protein>
    <recommendedName>
        <fullName evidence="8">Peptidase S8/S53 domain-containing protein</fullName>
    </recommendedName>
</protein>
<evidence type="ECO:0000256" key="2">
    <source>
        <dbReference type="ARBA" id="ARBA00022670"/>
    </source>
</evidence>
<dbReference type="InterPro" id="IPR023828">
    <property type="entry name" value="Peptidase_S8_Ser-AS"/>
</dbReference>
<dbReference type="InterPro" id="IPR015500">
    <property type="entry name" value="Peptidase_S8_subtilisin-rel"/>
</dbReference>
<dbReference type="PANTHER" id="PTHR43806:SF11">
    <property type="entry name" value="CEREVISIN-RELATED"/>
    <property type="match status" value="1"/>
</dbReference>
<dbReference type="STRING" id="1581420.AAW00_11485"/>
<dbReference type="CDD" id="cd04848">
    <property type="entry name" value="Peptidases_S8_Autotransporter_serine_protease_like"/>
    <property type="match status" value="1"/>
</dbReference>
<dbReference type="EMBL" id="LBHB01000002">
    <property type="protein sequence ID" value="KLE34932.1"/>
    <property type="molecule type" value="Genomic_DNA"/>
</dbReference>
<comment type="similarity">
    <text evidence="1 6 7">Belongs to the peptidase S8 family.</text>
</comment>
<dbReference type="PROSITE" id="PS00136">
    <property type="entry name" value="SUBTILASE_ASP"/>
    <property type="match status" value="1"/>
</dbReference>
<feature type="active site" description="Charge relay system" evidence="6">
    <location>
        <position position="50"/>
    </location>
</feature>
<dbReference type="SUPFAM" id="SSF52743">
    <property type="entry name" value="Subtilisin-like"/>
    <property type="match status" value="1"/>
</dbReference>
<sequence length="700" mass="73123">MWAGGRTGAGVTVAVVDTGIDPDSPEFAGRLSPASKDIYGTRGVEGPDDHGTLVAMVAAAARDNTGILGMAWGSTVLAIRADEPNSCGGDNAADPTTDCAFTDTAIANSIDYAVANGAKVVNLSLGGPDPITSRLSAAVRRAVDSGVFMVVAAGNEGLPELEAFGRTMVDAGNGGLIIAGSVGESYIISDFSNRAGANPTYYLAARGERICCTYENGQLYVDADGFAYLFSGTSFAAPQIAGAAALLAQAFPNLTGRQITDILLRSAFDAGASGPDAVYGRGILDVFRAFQPLGATAIAGQTASLPLGDGTGVASTAMGDAFARVRLPTIVTDEYGRAFSTDLSGTLASAELQPRLYGALGQQVRSVAAGSERASMAFSIDARGRQGPRIAALRLSEEDAEQARVLAAQVAVQLSPRTELAMAYRQGADGLAAQLRDAERPAFMIAGTSRDTGMLEGTDAAFALRHRLGDWGLTVSGESGSTVTAASVRHAAEMRGRRVDEDVASLGLALDRRFGELDTALGLTWTAEDRTVLGARFHEGFGLEGSDTLFMDLDLGWRPADRWRLGASWRQGFTTLADAPLVGAGSRLASNAWALDLARTGAFAPNDTLALRLSQPLRVSGGGVNLLLPSDWSYETLSASYAEHRLDLTPSGRELIGELAWRGALWGGDAGASLFYRHQPGHFAGRPADHGVAFRWGRRF</sequence>
<feature type="active site" description="Charge relay system" evidence="6">
    <location>
        <position position="234"/>
    </location>
</feature>
<feature type="domain" description="Peptidase S8/S53" evidence="8">
    <location>
        <begin position="8"/>
        <end position="282"/>
    </location>
</feature>
<dbReference type="PATRIC" id="fig|1581420.6.peg.2347"/>
<accession>A0A0G9MVY0</accession>
<evidence type="ECO:0000256" key="4">
    <source>
        <dbReference type="ARBA" id="ARBA00022801"/>
    </source>
</evidence>
<evidence type="ECO:0000259" key="8">
    <source>
        <dbReference type="Pfam" id="PF00082"/>
    </source>
</evidence>
<evidence type="ECO:0000256" key="3">
    <source>
        <dbReference type="ARBA" id="ARBA00022729"/>
    </source>
</evidence>
<comment type="caution">
    <text evidence="9">The sequence shown here is derived from an EMBL/GenBank/DDBJ whole genome shotgun (WGS) entry which is preliminary data.</text>
</comment>
<name>A0A0G9MVY0_9SPHN</name>
<dbReference type="PANTHER" id="PTHR43806">
    <property type="entry name" value="PEPTIDASE S8"/>
    <property type="match status" value="1"/>
</dbReference>
<dbReference type="InterPro" id="IPR023827">
    <property type="entry name" value="Peptidase_S8_Asp-AS"/>
</dbReference>
<keyword evidence="2 6" id="KW-0645">Protease</keyword>
<dbReference type="InterPro" id="IPR036852">
    <property type="entry name" value="Peptidase_S8/S53_dom_sf"/>
</dbReference>
<keyword evidence="5 6" id="KW-0720">Serine protease</keyword>
<dbReference type="PROSITE" id="PS00138">
    <property type="entry name" value="SUBTILASE_SER"/>
    <property type="match status" value="1"/>
</dbReference>
<dbReference type="PRINTS" id="PR00723">
    <property type="entry name" value="SUBTILISIN"/>
</dbReference>
<evidence type="ECO:0000256" key="6">
    <source>
        <dbReference type="PROSITE-ProRule" id="PRU01240"/>
    </source>
</evidence>
<dbReference type="InterPro" id="IPR034061">
    <property type="entry name" value="Peptidases_S8_Autotransporter"/>
</dbReference>
<feature type="active site" description="Charge relay system" evidence="6">
    <location>
        <position position="17"/>
    </location>
</feature>
<gene>
    <name evidence="9" type="ORF">AAW00_11485</name>
</gene>
<dbReference type="Pfam" id="PF00082">
    <property type="entry name" value="Peptidase_S8"/>
    <property type="match status" value="1"/>
</dbReference>
<keyword evidence="4 6" id="KW-0378">Hydrolase</keyword>
<dbReference type="InterPro" id="IPR050131">
    <property type="entry name" value="Peptidase_S8_subtilisin-like"/>
</dbReference>
<dbReference type="InterPro" id="IPR000209">
    <property type="entry name" value="Peptidase_S8/S53_dom"/>
</dbReference>
<evidence type="ECO:0000256" key="7">
    <source>
        <dbReference type="RuleBase" id="RU003355"/>
    </source>
</evidence>
<dbReference type="GO" id="GO:0004252">
    <property type="term" value="F:serine-type endopeptidase activity"/>
    <property type="evidence" value="ECO:0007669"/>
    <property type="project" value="UniProtKB-UniRule"/>
</dbReference>
<dbReference type="Proteomes" id="UP000053464">
    <property type="component" value="Unassembled WGS sequence"/>
</dbReference>
<evidence type="ECO:0000256" key="5">
    <source>
        <dbReference type="ARBA" id="ARBA00022825"/>
    </source>
</evidence>